<dbReference type="KEGG" id="dal:Dalk_0524"/>
<accession>B8FHE2</accession>
<dbReference type="Proteomes" id="UP000000739">
    <property type="component" value="Chromosome"/>
</dbReference>
<dbReference type="HOGENOM" id="CLU_347448_0_0_7"/>
<evidence type="ECO:0000313" key="2">
    <source>
        <dbReference type="Proteomes" id="UP000000739"/>
    </source>
</evidence>
<protein>
    <submittedName>
        <fullName evidence="1">Uncharacterized protein</fullName>
    </submittedName>
</protein>
<name>B8FHE2_DESAL</name>
<dbReference type="RefSeq" id="WP_012609670.1">
    <property type="nucleotide sequence ID" value="NC_011768.1"/>
</dbReference>
<keyword evidence="2" id="KW-1185">Reference proteome</keyword>
<gene>
    <name evidence="1" type="ordered locus">Dalk_0524</name>
</gene>
<organism evidence="1 2">
    <name type="scientific">Desulfatibacillum aliphaticivorans</name>
    <dbReference type="NCBI Taxonomy" id="218208"/>
    <lineage>
        <taxon>Bacteria</taxon>
        <taxon>Pseudomonadati</taxon>
        <taxon>Thermodesulfobacteriota</taxon>
        <taxon>Desulfobacteria</taxon>
        <taxon>Desulfobacterales</taxon>
        <taxon>Desulfatibacillaceae</taxon>
        <taxon>Desulfatibacillum</taxon>
    </lineage>
</organism>
<dbReference type="EMBL" id="CP001322">
    <property type="protein sequence ID" value="ACL02230.1"/>
    <property type="molecule type" value="Genomic_DNA"/>
</dbReference>
<dbReference type="eggNOG" id="COG2301">
    <property type="taxonomic scope" value="Bacteria"/>
</dbReference>
<reference evidence="1 2" key="1">
    <citation type="journal article" date="2012" name="Environ. Microbiol.">
        <title>The genome sequence of Desulfatibacillum alkenivorans AK-01: a blueprint for anaerobic alkane oxidation.</title>
        <authorList>
            <person name="Callaghan A.V."/>
            <person name="Morris B.E."/>
            <person name="Pereira I.A."/>
            <person name="McInerney M.J."/>
            <person name="Austin R.N."/>
            <person name="Groves J.T."/>
            <person name="Kukor J.J."/>
            <person name="Suflita J.M."/>
            <person name="Young L.Y."/>
            <person name="Zylstra G.J."/>
            <person name="Wawrik B."/>
        </authorList>
    </citation>
    <scope>NUCLEOTIDE SEQUENCE [LARGE SCALE GENOMIC DNA]</scope>
    <source>
        <strain evidence="1 2">AK-01</strain>
    </source>
</reference>
<proteinExistence type="predicted"/>
<sequence>MSRSMPALPAEAISPAFDHSKSVIAKDRGAYCKLLNADPRRPESFIQNLPFAPGDATAGTENELQSAVKGTPEDVDLPSIIAASNYLKNIRKRSLSGEAPAQLVTDLEQFLADNPGKIWENSWVRFPKGALNETAMRVLNHDLLEDKRAPQGPMRGDAHKFSFKREGQEFMRLPISYILKISLAQALGEMSPNLNLVRELGHRMMSHFSNDNTSPETFSFYTVKLRRKNRMGRGIAGETALRFLVCQALIQYANRSFKLLSHGQEAVLYMAPNPPTRQKTLNDLISDAFYRDLFMSPCLSGWDRGEDKHKYMALCHQVLSRSQLNAVAKLREAHIINNNLVVLPNTSNVSLANNGTHLSLGSLKLGKLLADPHSGFGAHDEKYLGDLVIKFCEHFLPLFVGTYSAAPYRLDFTDFHPEKALGYLPHELDFTHLRMIWRRWKKKAKLKILGQPCTPFGPLWLDRPLRKVFGLCGDFVPDFRLIDYLVTLKSTEESHALDGTLGNDLRLKRDLDALGVFDESMSLYLLYKQRQFAFMGFSGFEGRHYSLFESLSTDMVHAANLQTLITAYAFKCILNGKISHEDLPSDPFTESERRQIFFGAAIGIPTFFVNKKTRNRFMLRVLRDAKKMRFSRRYPGYLRVYNLEYRLALISMIRTEAQDLIELMGMEETVQDLEERVRFPEKFSAAGKLTESILEKANAKKPMELSGGEFAQAAEYYYRNDLRMKHMCEACDFLAEELERLDGKALLGRGRYRDMLNAVLEGEGALQFLSRVKLDILRGDAPASVLERFLALCILAVGAQLPEYERILNEPDEKSLERVFPAPIHSA</sequence>
<evidence type="ECO:0000313" key="1">
    <source>
        <dbReference type="EMBL" id="ACL02230.1"/>
    </source>
</evidence>
<dbReference type="AlphaFoldDB" id="B8FHE2"/>